<evidence type="ECO:0000256" key="1">
    <source>
        <dbReference type="ARBA" id="ARBA00023015"/>
    </source>
</evidence>
<dbReference type="InterPro" id="IPR050204">
    <property type="entry name" value="AraC_XylS_family_regulators"/>
</dbReference>
<dbReference type="InterPro" id="IPR009057">
    <property type="entry name" value="Homeodomain-like_sf"/>
</dbReference>
<dbReference type="SUPFAM" id="SSF46689">
    <property type="entry name" value="Homeodomain-like"/>
    <property type="match status" value="1"/>
</dbReference>
<organism evidence="5 6">
    <name type="scientific">Oceanospirillum sediminis</name>
    <dbReference type="NCBI Taxonomy" id="2760088"/>
    <lineage>
        <taxon>Bacteria</taxon>
        <taxon>Pseudomonadati</taxon>
        <taxon>Pseudomonadota</taxon>
        <taxon>Gammaproteobacteria</taxon>
        <taxon>Oceanospirillales</taxon>
        <taxon>Oceanospirillaceae</taxon>
        <taxon>Oceanospirillum</taxon>
    </lineage>
</organism>
<proteinExistence type="predicted"/>
<evidence type="ECO:0000313" key="6">
    <source>
        <dbReference type="Proteomes" id="UP000565262"/>
    </source>
</evidence>
<keyword evidence="2" id="KW-0238">DNA-binding</keyword>
<sequence length="280" mass="31671">MSGVQKDWIRQSTSPSGLERIEAFFNGQGYSPHRHDTYAIGMTLAGIHNFHYRGQMRHSLPGSSIVIFPDEEHDGEAGTPQGFHYRIAYIDPARIRNILSACNNQAGNTDLPFMPHGISDDLVLQRAISELLGNVETPHDPLQEDDALFDLTQALIRVSDSQRPDNTNKTRVINLKAARIAREYIHSCARQMITLDELEAICDQDRWNLSRDFRILFGTSPYRYQTMRRLGNARSEIQAGASLSDAAYAAGFTDQSHMSHHFKRAYGLTPARWRRILAAF</sequence>
<dbReference type="GO" id="GO:0003700">
    <property type="term" value="F:DNA-binding transcription factor activity"/>
    <property type="evidence" value="ECO:0007669"/>
    <property type="project" value="InterPro"/>
</dbReference>
<keyword evidence="1" id="KW-0805">Transcription regulation</keyword>
<dbReference type="PANTHER" id="PTHR46796:SF2">
    <property type="entry name" value="TRANSCRIPTIONAL REGULATORY PROTEIN"/>
    <property type="match status" value="1"/>
</dbReference>
<keyword evidence="3" id="KW-0804">Transcription</keyword>
<evidence type="ECO:0000259" key="4">
    <source>
        <dbReference type="PROSITE" id="PS01124"/>
    </source>
</evidence>
<protein>
    <submittedName>
        <fullName evidence="5">AraC family transcriptional regulator</fullName>
    </submittedName>
</protein>
<dbReference type="RefSeq" id="WP_182808918.1">
    <property type="nucleotide sequence ID" value="NZ_JACJFM010000012.1"/>
</dbReference>
<dbReference type="InterPro" id="IPR003313">
    <property type="entry name" value="AraC-bd"/>
</dbReference>
<accession>A0A839INR8</accession>
<feature type="domain" description="HTH araC/xylS-type" evidence="4">
    <location>
        <begin position="179"/>
        <end position="276"/>
    </location>
</feature>
<evidence type="ECO:0000256" key="3">
    <source>
        <dbReference type="ARBA" id="ARBA00023163"/>
    </source>
</evidence>
<dbReference type="InterPro" id="IPR037923">
    <property type="entry name" value="HTH-like"/>
</dbReference>
<dbReference type="SMART" id="SM00342">
    <property type="entry name" value="HTH_ARAC"/>
    <property type="match status" value="1"/>
</dbReference>
<dbReference type="SUPFAM" id="SSF51215">
    <property type="entry name" value="Regulatory protein AraC"/>
    <property type="match status" value="1"/>
</dbReference>
<reference evidence="5 6" key="1">
    <citation type="submission" date="2020-08" db="EMBL/GenBank/DDBJ databases">
        <title>Oceanospirillum sp. nov. isolated from marine sediment.</title>
        <authorList>
            <person name="Ji X."/>
        </authorList>
    </citation>
    <scope>NUCLEOTIDE SEQUENCE [LARGE SCALE GENOMIC DNA]</scope>
    <source>
        <strain evidence="5 6">D5</strain>
    </source>
</reference>
<dbReference type="InterPro" id="IPR018060">
    <property type="entry name" value="HTH_AraC"/>
</dbReference>
<evidence type="ECO:0000313" key="5">
    <source>
        <dbReference type="EMBL" id="MBB1487133.1"/>
    </source>
</evidence>
<dbReference type="AlphaFoldDB" id="A0A839INR8"/>
<dbReference type="GO" id="GO:0043565">
    <property type="term" value="F:sequence-specific DNA binding"/>
    <property type="evidence" value="ECO:0007669"/>
    <property type="project" value="InterPro"/>
</dbReference>
<dbReference type="PANTHER" id="PTHR46796">
    <property type="entry name" value="HTH-TYPE TRANSCRIPTIONAL ACTIVATOR RHAS-RELATED"/>
    <property type="match status" value="1"/>
</dbReference>
<dbReference type="Proteomes" id="UP000565262">
    <property type="component" value="Unassembled WGS sequence"/>
</dbReference>
<dbReference type="PROSITE" id="PS01124">
    <property type="entry name" value="HTH_ARAC_FAMILY_2"/>
    <property type="match status" value="1"/>
</dbReference>
<dbReference type="Gene3D" id="1.10.10.60">
    <property type="entry name" value="Homeodomain-like"/>
    <property type="match status" value="1"/>
</dbReference>
<keyword evidence="6" id="KW-1185">Reference proteome</keyword>
<dbReference type="Pfam" id="PF02311">
    <property type="entry name" value="AraC_binding"/>
    <property type="match status" value="1"/>
</dbReference>
<dbReference type="Pfam" id="PF12833">
    <property type="entry name" value="HTH_18"/>
    <property type="match status" value="1"/>
</dbReference>
<gene>
    <name evidence="5" type="ORF">H4O21_10975</name>
</gene>
<dbReference type="EMBL" id="JACJFM010000012">
    <property type="protein sequence ID" value="MBB1487133.1"/>
    <property type="molecule type" value="Genomic_DNA"/>
</dbReference>
<evidence type="ECO:0000256" key="2">
    <source>
        <dbReference type="ARBA" id="ARBA00023125"/>
    </source>
</evidence>
<comment type="caution">
    <text evidence="5">The sequence shown here is derived from an EMBL/GenBank/DDBJ whole genome shotgun (WGS) entry which is preliminary data.</text>
</comment>
<name>A0A839INR8_9GAMM</name>